<evidence type="ECO:0000256" key="1">
    <source>
        <dbReference type="SAM" id="MobiDB-lite"/>
    </source>
</evidence>
<protein>
    <recommendedName>
        <fullName evidence="4">Protein kinase domain-containing protein</fullName>
    </recommendedName>
</protein>
<keyword evidence="3" id="KW-1185">Reference proteome</keyword>
<gene>
    <name evidence="2" type="ORF">BO71DRAFT_480692</name>
</gene>
<evidence type="ECO:0000313" key="3">
    <source>
        <dbReference type="Proteomes" id="UP000247810"/>
    </source>
</evidence>
<evidence type="ECO:0000313" key="2">
    <source>
        <dbReference type="EMBL" id="PYH98151.1"/>
    </source>
</evidence>
<evidence type="ECO:0008006" key="4">
    <source>
        <dbReference type="Google" id="ProtNLM"/>
    </source>
</evidence>
<dbReference type="EMBL" id="KZ825815">
    <property type="protein sequence ID" value="PYH98151.1"/>
    <property type="molecule type" value="Genomic_DNA"/>
</dbReference>
<dbReference type="AlphaFoldDB" id="A0A319DKR4"/>
<feature type="compositionally biased region" description="Polar residues" evidence="1">
    <location>
        <begin position="155"/>
        <end position="166"/>
    </location>
</feature>
<feature type="region of interest" description="Disordered" evidence="1">
    <location>
        <begin position="109"/>
        <end position="141"/>
    </location>
</feature>
<organism evidence="2 3">
    <name type="scientific">Aspergillus ellipticus CBS 707.79</name>
    <dbReference type="NCBI Taxonomy" id="1448320"/>
    <lineage>
        <taxon>Eukaryota</taxon>
        <taxon>Fungi</taxon>
        <taxon>Dikarya</taxon>
        <taxon>Ascomycota</taxon>
        <taxon>Pezizomycotina</taxon>
        <taxon>Eurotiomycetes</taxon>
        <taxon>Eurotiomycetidae</taxon>
        <taxon>Eurotiales</taxon>
        <taxon>Aspergillaceae</taxon>
        <taxon>Aspergillus</taxon>
        <taxon>Aspergillus subgen. Circumdati</taxon>
    </lineage>
</organism>
<reference evidence="2 3" key="1">
    <citation type="submission" date="2018-02" db="EMBL/GenBank/DDBJ databases">
        <title>The genomes of Aspergillus section Nigri reveals drivers in fungal speciation.</title>
        <authorList>
            <consortium name="DOE Joint Genome Institute"/>
            <person name="Vesth T.C."/>
            <person name="Nybo J."/>
            <person name="Theobald S."/>
            <person name="Brandl J."/>
            <person name="Frisvad J.C."/>
            <person name="Nielsen K.F."/>
            <person name="Lyhne E.K."/>
            <person name="Kogle M.E."/>
            <person name="Kuo A."/>
            <person name="Riley R."/>
            <person name="Clum A."/>
            <person name="Nolan M."/>
            <person name="Lipzen A."/>
            <person name="Salamov A."/>
            <person name="Henrissat B."/>
            <person name="Wiebenga A."/>
            <person name="De vries R.P."/>
            <person name="Grigoriev I.V."/>
            <person name="Mortensen U.H."/>
            <person name="Andersen M.R."/>
            <person name="Baker S.E."/>
        </authorList>
    </citation>
    <scope>NUCLEOTIDE SEQUENCE [LARGE SCALE GENOMIC DNA]</scope>
    <source>
        <strain evidence="2 3">CBS 707.79</strain>
    </source>
</reference>
<proteinExistence type="predicted"/>
<dbReference type="OrthoDB" id="1911848at2759"/>
<sequence length="166" mass="17870">MLNAPSRTTNSTSGTTSSVEAARLGPSFWSSRTRIHAVLTSGEPSPSCGAPTRQFSRQHDIYALGVVLLEIGLWKTISRLFESRLQEGQRTGKLPKPRDVTAAWTALAKRVPPAGSTSTSRHSRLALPGDRGPPGIFTHEQPSLWFHEGTDDIHSSSNSVTGLPDA</sequence>
<name>A0A319DKR4_9EURO</name>
<dbReference type="VEuPathDB" id="FungiDB:BO71DRAFT_480692"/>
<dbReference type="Proteomes" id="UP000247810">
    <property type="component" value="Unassembled WGS sequence"/>
</dbReference>
<dbReference type="STRING" id="1448320.A0A319DKR4"/>
<feature type="region of interest" description="Disordered" evidence="1">
    <location>
        <begin position="147"/>
        <end position="166"/>
    </location>
</feature>
<accession>A0A319DKR4</accession>